<evidence type="ECO:0000313" key="2">
    <source>
        <dbReference type="Proteomes" id="UP000828390"/>
    </source>
</evidence>
<protein>
    <submittedName>
        <fullName evidence="1">Uncharacterized protein</fullName>
    </submittedName>
</protein>
<reference evidence="1" key="2">
    <citation type="submission" date="2020-11" db="EMBL/GenBank/DDBJ databases">
        <authorList>
            <person name="McCartney M.A."/>
            <person name="Auch B."/>
            <person name="Kono T."/>
            <person name="Mallez S."/>
            <person name="Becker A."/>
            <person name="Gohl D.M."/>
            <person name="Silverstein K.A.T."/>
            <person name="Koren S."/>
            <person name="Bechman K.B."/>
            <person name="Herman A."/>
            <person name="Abrahante J.E."/>
            <person name="Garbe J."/>
        </authorList>
    </citation>
    <scope>NUCLEOTIDE SEQUENCE</scope>
    <source>
        <strain evidence="1">Duluth1</strain>
        <tissue evidence="1">Whole animal</tissue>
    </source>
</reference>
<reference evidence="1" key="1">
    <citation type="journal article" date="2019" name="bioRxiv">
        <title>The Genome of the Zebra Mussel, Dreissena polymorpha: A Resource for Invasive Species Research.</title>
        <authorList>
            <person name="McCartney M.A."/>
            <person name="Auch B."/>
            <person name="Kono T."/>
            <person name="Mallez S."/>
            <person name="Zhang Y."/>
            <person name="Obille A."/>
            <person name="Becker A."/>
            <person name="Abrahante J.E."/>
            <person name="Garbe J."/>
            <person name="Badalamenti J.P."/>
            <person name="Herman A."/>
            <person name="Mangelson H."/>
            <person name="Liachko I."/>
            <person name="Sullivan S."/>
            <person name="Sone E.D."/>
            <person name="Koren S."/>
            <person name="Silverstein K.A.T."/>
            <person name="Beckman K.B."/>
            <person name="Gohl D.M."/>
        </authorList>
    </citation>
    <scope>NUCLEOTIDE SEQUENCE</scope>
    <source>
        <strain evidence="1">Duluth1</strain>
        <tissue evidence="1">Whole animal</tissue>
    </source>
</reference>
<dbReference type="AlphaFoldDB" id="A0A9D4EI66"/>
<dbReference type="EMBL" id="JAIWYP010000008">
    <property type="protein sequence ID" value="KAH3779699.1"/>
    <property type="molecule type" value="Genomic_DNA"/>
</dbReference>
<sequence>MWILSSFKKASLALGGVGLVAYKAATFFGDVNIRVENSAKAQLTDTRMKLTEGFVFKDTIATEIKPKQASSFWVFPKLWFPYLGTKGVASWAISPVQSDSNNEPKHQRLFVLWSAKLLKERKLGVCVTKPCDDVNVLNDVESLDFERLIDADKHDGIDVFEIIPIKKGKANELVVDAGHISIVASMGVNWRPWIDVEVKESDKKLIPVKQPIAPTNKTSLDEEASAVEIKDKKVQDLKILLLLLVVIAFKTYS</sequence>
<organism evidence="1 2">
    <name type="scientific">Dreissena polymorpha</name>
    <name type="common">Zebra mussel</name>
    <name type="synonym">Mytilus polymorpha</name>
    <dbReference type="NCBI Taxonomy" id="45954"/>
    <lineage>
        <taxon>Eukaryota</taxon>
        <taxon>Metazoa</taxon>
        <taxon>Spiralia</taxon>
        <taxon>Lophotrochozoa</taxon>
        <taxon>Mollusca</taxon>
        <taxon>Bivalvia</taxon>
        <taxon>Autobranchia</taxon>
        <taxon>Heteroconchia</taxon>
        <taxon>Euheterodonta</taxon>
        <taxon>Imparidentia</taxon>
        <taxon>Neoheterodontei</taxon>
        <taxon>Myida</taxon>
        <taxon>Dreissenoidea</taxon>
        <taxon>Dreissenidae</taxon>
        <taxon>Dreissena</taxon>
    </lineage>
</organism>
<comment type="caution">
    <text evidence="1">The sequence shown here is derived from an EMBL/GenBank/DDBJ whole genome shotgun (WGS) entry which is preliminary data.</text>
</comment>
<accession>A0A9D4EI66</accession>
<keyword evidence="2" id="KW-1185">Reference proteome</keyword>
<gene>
    <name evidence="1" type="ORF">DPMN_157504</name>
</gene>
<name>A0A9D4EI66_DREPO</name>
<proteinExistence type="predicted"/>
<evidence type="ECO:0000313" key="1">
    <source>
        <dbReference type="EMBL" id="KAH3779699.1"/>
    </source>
</evidence>
<dbReference type="Proteomes" id="UP000828390">
    <property type="component" value="Unassembled WGS sequence"/>
</dbReference>